<feature type="region of interest" description="Disordered" evidence="6">
    <location>
        <begin position="538"/>
        <end position="580"/>
    </location>
</feature>
<evidence type="ECO:0000256" key="4">
    <source>
        <dbReference type="PROSITE-ProRule" id="PRU00284"/>
    </source>
</evidence>
<organism evidence="9 10">
    <name type="scientific">Rhodoferax aquaticus</name>
    <dbReference type="NCBI Taxonomy" id="2527691"/>
    <lineage>
        <taxon>Bacteria</taxon>
        <taxon>Pseudomonadati</taxon>
        <taxon>Pseudomonadota</taxon>
        <taxon>Betaproteobacteria</taxon>
        <taxon>Burkholderiales</taxon>
        <taxon>Comamonadaceae</taxon>
        <taxon>Rhodoferax</taxon>
    </lineage>
</organism>
<evidence type="ECO:0000256" key="5">
    <source>
        <dbReference type="SAM" id="Coils"/>
    </source>
</evidence>
<dbReference type="FunFam" id="1.10.287.950:FF:000001">
    <property type="entry name" value="Methyl-accepting chemotaxis sensory transducer"/>
    <property type="match status" value="1"/>
</dbReference>
<name>A0A515EW36_9BURK</name>
<dbReference type="GO" id="GO:0004888">
    <property type="term" value="F:transmembrane signaling receptor activity"/>
    <property type="evidence" value="ECO:0007669"/>
    <property type="project" value="TreeGrafter"/>
</dbReference>
<comment type="subcellular location">
    <subcellularLocation>
        <location evidence="1">Membrane</location>
    </subcellularLocation>
</comment>
<dbReference type="GO" id="GO:0005886">
    <property type="term" value="C:plasma membrane"/>
    <property type="evidence" value="ECO:0007669"/>
    <property type="project" value="TreeGrafter"/>
</dbReference>
<dbReference type="EMBL" id="CP036282">
    <property type="protein sequence ID" value="QDL56887.1"/>
    <property type="molecule type" value="Genomic_DNA"/>
</dbReference>
<evidence type="ECO:0000256" key="3">
    <source>
        <dbReference type="ARBA" id="ARBA00029447"/>
    </source>
</evidence>
<evidence type="ECO:0000313" key="9">
    <source>
        <dbReference type="EMBL" id="QDL56887.1"/>
    </source>
</evidence>
<accession>A0A515EW36</accession>
<dbReference type="Gene3D" id="3.30.450.20">
    <property type="entry name" value="PAS domain"/>
    <property type="match status" value="1"/>
</dbReference>
<proteinExistence type="inferred from homology"/>
<dbReference type="PROSITE" id="PS50111">
    <property type="entry name" value="CHEMOTAXIS_TRANSDUC_2"/>
    <property type="match status" value="1"/>
</dbReference>
<comment type="similarity">
    <text evidence="3">Belongs to the methyl-accepting chemotaxis (MCP) protein family.</text>
</comment>
<dbReference type="Pfam" id="PF18575">
    <property type="entry name" value="HAMP_N3"/>
    <property type="match status" value="1"/>
</dbReference>
<feature type="coiled-coil region" evidence="5">
    <location>
        <begin position="493"/>
        <end position="524"/>
    </location>
</feature>
<dbReference type="KEGG" id="rhg:EXZ61_19505"/>
<dbReference type="CDD" id="cd00130">
    <property type="entry name" value="PAS"/>
    <property type="match status" value="1"/>
</dbReference>
<reference evidence="10" key="1">
    <citation type="submission" date="2019-02" db="EMBL/GenBank/DDBJ databases">
        <title>Complete genome sequence of Rhodoferax sp. Gr-4.</title>
        <authorList>
            <person name="Jin L."/>
        </authorList>
    </citation>
    <scope>NUCLEOTIDE SEQUENCE [LARGE SCALE GENOMIC DNA]</scope>
    <source>
        <strain evidence="10">Gr-4</strain>
    </source>
</reference>
<feature type="domain" description="HAMP" evidence="8">
    <location>
        <begin position="243"/>
        <end position="295"/>
    </location>
</feature>
<evidence type="ECO:0000256" key="2">
    <source>
        <dbReference type="ARBA" id="ARBA00022481"/>
    </source>
</evidence>
<evidence type="ECO:0000259" key="7">
    <source>
        <dbReference type="PROSITE" id="PS50111"/>
    </source>
</evidence>
<dbReference type="FunFam" id="3.30.450.20:FF:000075">
    <property type="entry name" value="Methyl-accepting chemotaxis protein"/>
    <property type="match status" value="1"/>
</dbReference>
<dbReference type="Pfam" id="PF00015">
    <property type="entry name" value="MCPsignal"/>
    <property type="match status" value="1"/>
</dbReference>
<keyword evidence="4" id="KW-0807">Transducer</keyword>
<keyword evidence="5" id="KW-0175">Coiled coil</keyword>
<dbReference type="GO" id="GO:0007165">
    <property type="term" value="P:signal transduction"/>
    <property type="evidence" value="ECO:0007669"/>
    <property type="project" value="UniProtKB-KW"/>
</dbReference>
<evidence type="ECO:0000259" key="8">
    <source>
        <dbReference type="PROSITE" id="PS50885"/>
    </source>
</evidence>
<keyword evidence="2" id="KW-0488">Methylation</keyword>
<dbReference type="SMART" id="SM00283">
    <property type="entry name" value="MA"/>
    <property type="match status" value="1"/>
</dbReference>
<dbReference type="Proteomes" id="UP000317365">
    <property type="component" value="Chromosome"/>
</dbReference>
<dbReference type="PANTHER" id="PTHR43531:SF14">
    <property type="entry name" value="METHYL-ACCEPTING CHEMOTAXIS PROTEIN I-RELATED"/>
    <property type="match status" value="1"/>
</dbReference>
<dbReference type="AlphaFoldDB" id="A0A515EW36"/>
<protein>
    <submittedName>
        <fullName evidence="9">Methyl-accepting chemotaxis protein</fullName>
    </submittedName>
</protein>
<evidence type="ECO:0000256" key="6">
    <source>
        <dbReference type="SAM" id="MobiDB-lite"/>
    </source>
</evidence>
<dbReference type="SUPFAM" id="SSF58104">
    <property type="entry name" value="Methyl-accepting chemotaxis protein (MCP) signaling domain"/>
    <property type="match status" value="1"/>
</dbReference>
<evidence type="ECO:0000313" key="10">
    <source>
        <dbReference type="Proteomes" id="UP000317365"/>
    </source>
</evidence>
<dbReference type="GO" id="GO:0006935">
    <property type="term" value="P:chemotaxis"/>
    <property type="evidence" value="ECO:0007669"/>
    <property type="project" value="TreeGrafter"/>
</dbReference>
<gene>
    <name evidence="9" type="ORF">EXZ61_19505</name>
</gene>
<dbReference type="InterPro" id="IPR051310">
    <property type="entry name" value="MCP_chemotaxis"/>
</dbReference>
<dbReference type="PANTHER" id="PTHR43531">
    <property type="entry name" value="PROTEIN ICFG"/>
    <property type="match status" value="1"/>
</dbReference>
<dbReference type="Gene3D" id="1.10.287.950">
    <property type="entry name" value="Methyl-accepting chemotaxis protein"/>
    <property type="match status" value="1"/>
</dbReference>
<feature type="domain" description="Methyl-accepting transducer" evidence="7">
    <location>
        <begin position="300"/>
        <end position="515"/>
    </location>
</feature>
<dbReference type="InterPro" id="IPR041395">
    <property type="entry name" value="McpB_HAMP_3rd"/>
</dbReference>
<dbReference type="Pfam" id="PF18947">
    <property type="entry name" value="HAMP_2"/>
    <property type="match status" value="1"/>
</dbReference>
<reference evidence="10" key="2">
    <citation type="journal article" date="2020" name="Int. J. Syst. Evol. Microbiol.">
        <title>Genomic insights into a novel species Rhodoferax aquaticus sp. nov., isolated from freshwater.</title>
        <authorList>
            <person name="Li T."/>
            <person name="Zhuo Y."/>
            <person name="Jin C.Z."/>
            <person name="Wu X."/>
            <person name="Ko S.R."/>
            <person name="Jin F.J."/>
            <person name="Ahn C.Y."/>
            <person name="Oh H.M."/>
            <person name="Lee H.G."/>
            <person name="Jin L."/>
        </authorList>
    </citation>
    <scope>NUCLEOTIDE SEQUENCE [LARGE SCALE GENOMIC DNA]</scope>
    <source>
        <strain evidence="10">Gr-4</strain>
    </source>
</reference>
<dbReference type="Gene3D" id="1.20.120.1530">
    <property type="match status" value="1"/>
</dbReference>
<keyword evidence="10" id="KW-1185">Reference proteome</keyword>
<feature type="compositionally biased region" description="Basic and acidic residues" evidence="6">
    <location>
        <begin position="538"/>
        <end position="550"/>
    </location>
</feature>
<evidence type="ECO:0000256" key="1">
    <source>
        <dbReference type="ARBA" id="ARBA00004370"/>
    </source>
</evidence>
<dbReference type="InterPro" id="IPR004089">
    <property type="entry name" value="MCPsignal_dom"/>
</dbReference>
<dbReference type="InterPro" id="IPR003660">
    <property type="entry name" value="HAMP_dom"/>
</dbReference>
<sequence>MSHFMETDALPGAFGSLAQGVNAMVQAHVHTNARAVDLMDQYAKGAFAQTMEALPGEKRRISDVVNAARQQMADAHAAAVVNERVVQALNKASTNVMIADDQHVILYMNETMTQMMQRNEHELRKLLPQFNAGALIGQSMDVFHRQPQHQRDMLTRLTSSHKTQIQVGELYFSLTANPIVNTDGKRLGTVVEWADRTAEVGIEKEIASVVQAASHGEFSQRLTLEGKTGFYAGLSAGMNEIMTTSEQGLTDVADLLAAFAEGDLTRRIERDYEGLFAQVKDSANSTADNLTRVMRDVGAAADALTGAASQVSATAQSISQAASEQASSVEETSAQIEVMSASISQNSDNAKVTDNMATSASREASEGGDAVTQTVAAMKLIASKIGIVDDIAYQTNLLALNAAIEAARAGEHGKGFAVVAAEVRKLAERSQEAAKEIGDLAVHSVSTAERAGKLLDQMVPSIQRTSELVQEITASSTEQSESVVQIGGAMGQLSKATQQNASASEELAATSEELSGQAEQLQQSVAFFKTGEERYVVPDRHARIPTDRRSPAAARMGHTLTPAPVRGSGGGGGKGNFKPY</sequence>
<dbReference type="InterPro" id="IPR000014">
    <property type="entry name" value="PAS"/>
</dbReference>
<dbReference type="PROSITE" id="PS50885">
    <property type="entry name" value="HAMP"/>
    <property type="match status" value="1"/>
</dbReference>
<feature type="compositionally biased region" description="Gly residues" evidence="6">
    <location>
        <begin position="567"/>
        <end position="580"/>
    </location>
</feature>